<keyword evidence="2" id="KW-0645">Protease</keyword>
<feature type="signal peptide" evidence="1">
    <location>
        <begin position="1"/>
        <end position="27"/>
    </location>
</feature>
<dbReference type="GO" id="GO:0004180">
    <property type="term" value="F:carboxypeptidase activity"/>
    <property type="evidence" value="ECO:0007669"/>
    <property type="project" value="UniProtKB-KW"/>
</dbReference>
<keyword evidence="2" id="KW-0378">Hydrolase</keyword>
<evidence type="ECO:0000313" key="2">
    <source>
        <dbReference type="EMBL" id="HEN41224.1"/>
    </source>
</evidence>
<feature type="chain" id="PRO_5032339236" evidence="1">
    <location>
        <begin position="28"/>
        <end position="110"/>
    </location>
</feature>
<gene>
    <name evidence="2" type="ORF">ENQ87_02425</name>
</gene>
<dbReference type="Pfam" id="PF13620">
    <property type="entry name" value="CarboxypepD_reg"/>
    <property type="match status" value="1"/>
</dbReference>
<dbReference type="AlphaFoldDB" id="A0A831UEZ7"/>
<name>A0A831UEZ7_GEOME</name>
<dbReference type="EMBL" id="DSOV01000008">
    <property type="protein sequence ID" value="HEN41224.1"/>
    <property type="molecule type" value="Genomic_DNA"/>
</dbReference>
<comment type="caution">
    <text evidence="2">The sequence shown here is derived from an EMBL/GenBank/DDBJ whole genome shotgun (WGS) entry which is preliminary data.</text>
</comment>
<reference evidence="2" key="1">
    <citation type="journal article" date="2020" name="mSystems">
        <title>Genome- and Community-Level Interaction Insights into Carbon Utilization and Element Cycling Functions of Hydrothermarchaeota in Hydrothermal Sediment.</title>
        <authorList>
            <person name="Zhou Z."/>
            <person name="Liu Y."/>
            <person name="Xu W."/>
            <person name="Pan J."/>
            <person name="Luo Z.H."/>
            <person name="Li M."/>
        </authorList>
    </citation>
    <scope>NUCLEOTIDE SEQUENCE [LARGE SCALE GENOMIC DNA]</scope>
    <source>
        <strain evidence="2">SpSt-349</strain>
    </source>
</reference>
<keyword evidence="2" id="KW-0121">Carboxypeptidase</keyword>
<organism evidence="2">
    <name type="scientific">Geobacter metallireducens</name>
    <dbReference type="NCBI Taxonomy" id="28232"/>
    <lineage>
        <taxon>Bacteria</taxon>
        <taxon>Pseudomonadati</taxon>
        <taxon>Thermodesulfobacteriota</taxon>
        <taxon>Desulfuromonadia</taxon>
        <taxon>Geobacterales</taxon>
        <taxon>Geobacteraceae</taxon>
        <taxon>Geobacter</taxon>
    </lineage>
</organism>
<accession>A0A831UEZ7</accession>
<proteinExistence type="predicted"/>
<evidence type="ECO:0000256" key="1">
    <source>
        <dbReference type="SAM" id="SignalP"/>
    </source>
</evidence>
<keyword evidence="1" id="KW-0732">Signal</keyword>
<sequence>MNRIHRQMTRIAGASCAVLLMAGVCFAQGGRVTFSDGQPAVGAKVHIDLDGVEKFKVVTDAAGRFELPAMEFLDAMVQIQAPDGKDFASVSLPVRLFETGNVAIVLQPKK</sequence>
<protein>
    <submittedName>
        <fullName evidence="2">Carboxypeptidase regulatory-like domain-containing protein</fullName>
    </submittedName>
</protein>